<feature type="chain" id="PRO_5046672852" evidence="1">
    <location>
        <begin position="25"/>
        <end position="153"/>
    </location>
</feature>
<keyword evidence="1" id="KW-0732">Signal</keyword>
<dbReference type="Gene3D" id="2.40.100.20">
    <property type="match status" value="1"/>
</dbReference>
<name>A0ABV6G0X7_9GAMM</name>
<reference evidence="3 4" key="1">
    <citation type="submission" date="2024-09" db="EMBL/GenBank/DDBJ databases">
        <authorList>
            <person name="Sun Q."/>
            <person name="Mori K."/>
        </authorList>
    </citation>
    <scope>NUCLEOTIDE SEQUENCE [LARGE SCALE GENOMIC DNA]</scope>
    <source>
        <strain evidence="3 4">CCM 7415</strain>
    </source>
</reference>
<dbReference type="EMBL" id="JBHLVX010000013">
    <property type="protein sequence ID" value="MFC0267148.1"/>
    <property type="molecule type" value="Genomic_DNA"/>
</dbReference>
<evidence type="ECO:0000259" key="2">
    <source>
        <dbReference type="Pfam" id="PF18050"/>
    </source>
</evidence>
<proteinExistence type="predicted"/>
<protein>
    <submittedName>
        <fullName evidence="3">Cyclophilin-like fold protein</fullName>
    </submittedName>
</protein>
<evidence type="ECO:0000256" key="1">
    <source>
        <dbReference type="SAM" id="SignalP"/>
    </source>
</evidence>
<feature type="domain" description="Cyclophilin-like" evidence="2">
    <location>
        <begin position="40"/>
        <end position="148"/>
    </location>
</feature>
<evidence type="ECO:0000313" key="3">
    <source>
        <dbReference type="EMBL" id="MFC0267148.1"/>
    </source>
</evidence>
<organism evidence="3 4">
    <name type="scientific">Kushneria aurantia</name>
    <dbReference type="NCBI Taxonomy" id="504092"/>
    <lineage>
        <taxon>Bacteria</taxon>
        <taxon>Pseudomonadati</taxon>
        <taxon>Pseudomonadota</taxon>
        <taxon>Gammaproteobacteria</taxon>
        <taxon>Oceanospirillales</taxon>
        <taxon>Halomonadaceae</taxon>
        <taxon>Kushneria</taxon>
    </lineage>
</organism>
<dbReference type="InterPro" id="IPR029000">
    <property type="entry name" value="Cyclophilin-like_dom_sf"/>
</dbReference>
<dbReference type="SUPFAM" id="SSF50891">
    <property type="entry name" value="Cyclophilin-like"/>
    <property type="match status" value="1"/>
</dbReference>
<feature type="signal peptide" evidence="1">
    <location>
        <begin position="1"/>
        <end position="24"/>
    </location>
</feature>
<gene>
    <name evidence="3" type="ORF">ACFFHW_03875</name>
</gene>
<dbReference type="Pfam" id="PF18050">
    <property type="entry name" value="Cyclophil_like2"/>
    <property type="match status" value="1"/>
</dbReference>
<dbReference type="RefSeq" id="WP_019949993.1">
    <property type="nucleotide sequence ID" value="NZ_JBHLVX010000013.1"/>
</dbReference>
<accession>A0ABV6G0X7</accession>
<evidence type="ECO:0000313" key="4">
    <source>
        <dbReference type="Proteomes" id="UP001589814"/>
    </source>
</evidence>
<comment type="caution">
    <text evidence="3">The sequence shown here is derived from an EMBL/GenBank/DDBJ whole genome shotgun (WGS) entry which is preliminary data.</text>
</comment>
<keyword evidence="4" id="KW-1185">Reference proteome</keyword>
<dbReference type="Proteomes" id="UP001589814">
    <property type="component" value="Unassembled WGS sequence"/>
</dbReference>
<sequence length="153" mass="16112">MISVRHLLYGACLLAALPSVTVQAAAPSDERGANAMEIVFTVDDQSITASIDDTAAGRAFVDMLPLELELTDYGNGTEKVADLPGSLPGDDAPAGYQPGVGDITLFAPWGNLAIFRKDFGYARGLVKLGRFTASFDAIDRDGPVPVRISRASP</sequence>
<dbReference type="InterPro" id="IPR041183">
    <property type="entry name" value="Cyclophilin-like"/>
</dbReference>